<comment type="similarity">
    <text evidence="1 5">Belongs to the F-actin-capping protein alpha subunit family.</text>
</comment>
<evidence type="ECO:0000256" key="4">
    <source>
        <dbReference type="ARBA" id="ARBA00025389"/>
    </source>
</evidence>
<dbReference type="InterPro" id="IPR002189">
    <property type="entry name" value="CapZ_alpha"/>
</dbReference>
<dbReference type="GO" id="GO:0030863">
    <property type="term" value="C:cortical cytoskeleton"/>
    <property type="evidence" value="ECO:0007669"/>
    <property type="project" value="TreeGrafter"/>
</dbReference>
<evidence type="ECO:0000256" key="3">
    <source>
        <dbReference type="ARBA" id="ARBA00023203"/>
    </source>
</evidence>
<reference evidence="7 8" key="1">
    <citation type="journal article" date="2013" name="Nat. Commun.">
        <title>Genome analysis reveals insights into physiology and longevity of the Brandt's bat Myotis brandtii.</title>
        <authorList>
            <person name="Seim I."/>
            <person name="Fang X."/>
            <person name="Xiong Z."/>
            <person name="Lobanov A.V."/>
            <person name="Huang Z."/>
            <person name="Ma S."/>
            <person name="Feng Y."/>
            <person name="Turanov A.A."/>
            <person name="Zhu Y."/>
            <person name="Lenz T.L."/>
            <person name="Gerashchenko M.V."/>
            <person name="Fan D."/>
            <person name="Hee Yim S."/>
            <person name="Yao X."/>
            <person name="Jordan D."/>
            <person name="Xiong Y."/>
            <person name="Ma Y."/>
            <person name="Lyapunov A.N."/>
            <person name="Chen G."/>
            <person name="Kulakova O.I."/>
            <person name="Sun Y."/>
            <person name="Lee S.G."/>
            <person name="Bronson R.T."/>
            <person name="Moskalev A.A."/>
            <person name="Sunyaev S.R."/>
            <person name="Zhang G."/>
            <person name="Krogh A."/>
            <person name="Wang J."/>
            <person name="Gladyshev V.N."/>
        </authorList>
    </citation>
    <scope>NUCLEOTIDE SEQUENCE [LARGE SCALE GENOMIC DNA]</scope>
</reference>
<dbReference type="InterPro" id="IPR042489">
    <property type="entry name" value="CapZ_alpha_1"/>
</dbReference>
<gene>
    <name evidence="7" type="ORF">D623_10018981</name>
</gene>
<dbReference type="EMBL" id="KE164067">
    <property type="protein sequence ID" value="EPQ14848.1"/>
    <property type="molecule type" value="Genomic_DNA"/>
</dbReference>
<comment type="function">
    <text evidence="4 5">F-actin-capping proteins bind in a Ca(2+)-independent manner to the fast growing ends of actin filaments (barbed end) thereby blocking the exchange of subunits at these ends. Unlike other capping proteins (such as gelsolin and severin), these proteins do not sever actin filaments.</text>
</comment>
<dbReference type="PANTHER" id="PTHR10653">
    <property type="entry name" value="F-ACTIN-CAPPING PROTEIN SUBUNIT ALPHA"/>
    <property type="match status" value="1"/>
</dbReference>
<dbReference type="InterPro" id="IPR017865">
    <property type="entry name" value="F-actin_cap_asu_CS"/>
</dbReference>
<comment type="subunit">
    <text evidence="5">Heterodimer of an alpha and a beta subunit.</text>
</comment>
<dbReference type="PANTHER" id="PTHR10653:SF2">
    <property type="entry name" value="F-ACTIN-CAPPING PROTEIN SUBUNIT ALPHA-2"/>
    <property type="match status" value="1"/>
</dbReference>
<feature type="region of interest" description="Disordered" evidence="6">
    <location>
        <begin position="106"/>
        <end position="125"/>
    </location>
</feature>
<proteinExistence type="inferred from homology"/>
<dbReference type="PRINTS" id="PR00191">
    <property type="entry name" value="FACTINCAPA"/>
</dbReference>
<accession>S7PV98</accession>
<dbReference type="PROSITE" id="PS00748">
    <property type="entry name" value="F_ACTIN_CAPPING_A_1"/>
    <property type="match status" value="1"/>
</dbReference>
<evidence type="ECO:0000313" key="7">
    <source>
        <dbReference type="EMBL" id="EPQ14848.1"/>
    </source>
</evidence>
<name>S7PV98_MYOBR</name>
<evidence type="ECO:0000256" key="1">
    <source>
        <dbReference type="ARBA" id="ARBA00010479"/>
    </source>
</evidence>
<dbReference type="Gene3D" id="3.30.1140.60">
    <property type="entry name" value="F-actin capping protein, alpha subunit"/>
    <property type="match status" value="2"/>
</dbReference>
<protein>
    <recommendedName>
        <fullName evidence="5">F-actin-capping protein subunit alpha</fullName>
    </recommendedName>
</protein>
<dbReference type="GO" id="GO:0008290">
    <property type="term" value="C:F-actin capping protein complex"/>
    <property type="evidence" value="ECO:0007669"/>
    <property type="project" value="UniProtKB-UniRule"/>
</dbReference>
<keyword evidence="2 5" id="KW-0117">Actin capping</keyword>
<dbReference type="SUPFAM" id="SSF90096">
    <property type="entry name" value="Subunits of heterodimeric actin filament capping protein Capz"/>
    <property type="match status" value="2"/>
</dbReference>
<dbReference type="GO" id="GO:0030036">
    <property type="term" value="P:actin cytoskeleton organization"/>
    <property type="evidence" value="ECO:0007669"/>
    <property type="project" value="TreeGrafter"/>
</dbReference>
<dbReference type="InterPro" id="IPR037282">
    <property type="entry name" value="CapZ_alpha/beta"/>
</dbReference>
<dbReference type="AlphaFoldDB" id="S7PV98"/>
<organism evidence="7 8">
    <name type="scientific">Myotis brandtii</name>
    <name type="common">Brandt's bat</name>
    <dbReference type="NCBI Taxonomy" id="109478"/>
    <lineage>
        <taxon>Eukaryota</taxon>
        <taxon>Metazoa</taxon>
        <taxon>Chordata</taxon>
        <taxon>Craniata</taxon>
        <taxon>Vertebrata</taxon>
        <taxon>Euteleostomi</taxon>
        <taxon>Mammalia</taxon>
        <taxon>Eutheria</taxon>
        <taxon>Laurasiatheria</taxon>
        <taxon>Chiroptera</taxon>
        <taxon>Yangochiroptera</taxon>
        <taxon>Vespertilionidae</taxon>
        <taxon>Myotis</taxon>
    </lineage>
</organism>
<keyword evidence="8" id="KW-1185">Reference proteome</keyword>
<evidence type="ECO:0000256" key="5">
    <source>
        <dbReference type="RuleBase" id="RU365077"/>
    </source>
</evidence>
<feature type="compositionally biased region" description="Basic and acidic residues" evidence="6">
    <location>
        <begin position="110"/>
        <end position="120"/>
    </location>
</feature>
<dbReference type="Gene3D" id="3.90.1150.210">
    <property type="entry name" value="F-actin capping protein, beta subunit"/>
    <property type="match status" value="1"/>
</dbReference>
<dbReference type="FunFam" id="3.90.1150.210:FF:000002">
    <property type="entry name" value="F-actin-capping protein subunit alpha"/>
    <property type="match status" value="1"/>
</dbReference>
<sequence length="356" mass="39586">MSDSKLSTLEASDTAPETASNTQFCVTRLHGGPSHTGSLVRIAAKFIIHAPPGEFNEVFNDVRLLLNNDNLLREGAAQGCGCKGRGGPAAVAASSGSSIRVMGAVPSPDRPSRLPQREVRGSGGGGYNLDQFTPVKIEGYEDQVLITEHGDVGNGKFLDPKNRICFKFDHLRKEATDPRPYEAENAIESWRTSVETALRAYVKEHYPNGVCTVYGKKIDGQQTIIACIESHQFQAKNFWNGRWRSEWKFTITPSTTQVVGILKIQVHYYEDGNVQLVSHKDIQDSLTVSNEVQTAKEFIKIVEAAENEYQTAISENYQTMSDTTFKALRRQLPVTRTKIDWNKILSYKIGKEMQNA</sequence>
<evidence type="ECO:0000256" key="2">
    <source>
        <dbReference type="ARBA" id="ARBA00022467"/>
    </source>
</evidence>
<dbReference type="Proteomes" id="UP000052978">
    <property type="component" value="Unassembled WGS sequence"/>
</dbReference>
<evidence type="ECO:0000313" key="8">
    <source>
        <dbReference type="Proteomes" id="UP000052978"/>
    </source>
</evidence>
<keyword evidence="3 5" id="KW-0009">Actin-binding</keyword>
<dbReference type="Pfam" id="PF01267">
    <property type="entry name" value="F-actin_cap_A"/>
    <property type="match status" value="2"/>
</dbReference>
<dbReference type="GO" id="GO:0051016">
    <property type="term" value="P:barbed-end actin filament capping"/>
    <property type="evidence" value="ECO:0007669"/>
    <property type="project" value="UniProtKB-UniRule"/>
</dbReference>
<dbReference type="GO" id="GO:0051015">
    <property type="term" value="F:actin filament binding"/>
    <property type="evidence" value="ECO:0007669"/>
    <property type="project" value="TreeGrafter"/>
</dbReference>
<dbReference type="PROSITE" id="PS00749">
    <property type="entry name" value="F_ACTIN_CAPPING_A_2"/>
    <property type="match status" value="1"/>
</dbReference>
<evidence type="ECO:0000256" key="6">
    <source>
        <dbReference type="SAM" id="MobiDB-lite"/>
    </source>
</evidence>
<dbReference type="InterPro" id="IPR042276">
    <property type="entry name" value="CapZ_alpha/beta_2"/>
</dbReference>